<dbReference type="GO" id="GO:0019478">
    <property type="term" value="P:D-amino acid catabolic process"/>
    <property type="evidence" value="ECO:0007669"/>
    <property type="project" value="TreeGrafter"/>
</dbReference>
<dbReference type="SUPFAM" id="SSF51971">
    <property type="entry name" value="Nucleotide-binding domain"/>
    <property type="match status" value="1"/>
</dbReference>
<dbReference type="EMBL" id="NCKV01003363">
    <property type="protein sequence ID" value="RWS25811.1"/>
    <property type="molecule type" value="Genomic_DNA"/>
</dbReference>
<comment type="cofactor">
    <cofactor evidence="1">
        <name>FAD</name>
        <dbReference type="ChEBI" id="CHEBI:57692"/>
    </cofactor>
</comment>
<dbReference type="GO" id="GO:0003884">
    <property type="term" value="F:D-amino-acid oxidase activity"/>
    <property type="evidence" value="ECO:0007669"/>
    <property type="project" value="InterPro"/>
</dbReference>
<feature type="domain" description="FAD dependent oxidoreductase" evidence="8">
    <location>
        <begin position="8"/>
        <end position="187"/>
    </location>
</feature>
<keyword evidence="4" id="KW-0285">Flavoprotein</keyword>
<dbReference type="InterPro" id="IPR023209">
    <property type="entry name" value="DAO"/>
</dbReference>
<comment type="caution">
    <text evidence="9">The sequence shown here is derived from an EMBL/GenBank/DDBJ whole genome shotgun (WGS) entry which is preliminary data.</text>
</comment>
<organism evidence="9 10">
    <name type="scientific">Leptotrombidium deliense</name>
    <dbReference type="NCBI Taxonomy" id="299467"/>
    <lineage>
        <taxon>Eukaryota</taxon>
        <taxon>Metazoa</taxon>
        <taxon>Ecdysozoa</taxon>
        <taxon>Arthropoda</taxon>
        <taxon>Chelicerata</taxon>
        <taxon>Arachnida</taxon>
        <taxon>Acari</taxon>
        <taxon>Acariformes</taxon>
        <taxon>Trombidiformes</taxon>
        <taxon>Prostigmata</taxon>
        <taxon>Anystina</taxon>
        <taxon>Parasitengona</taxon>
        <taxon>Trombiculoidea</taxon>
        <taxon>Trombiculidae</taxon>
        <taxon>Leptotrombidium</taxon>
    </lineage>
</organism>
<evidence type="ECO:0000256" key="2">
    <source>
        <dbReference type="ARBA" id="ARBA00004253"/>
    </source>
</evidence>
<dbReference type="Gene3D" id="3.40.50.720">
    <property type="entry name" value="NAD(P)-binding Rossmann-like Domain"/>
    <property type="match status" value="1"/>
</dbReference>
<dbReference type="AlphaFoldDB" id="A0A443SE81"/>
<evidence type="ECO:0000256" key="3">
    <source>
        <dbReference type="ARBA" id="ARBA00006730"/>
    </source>
</evidence>
<dbReference type="VEuPathDB" id="VectorBase:LDEU006227"/>
<dbReference type="PANTHER" id="PTHR11530">
    <property type="entry name" value="D-AMINO ACID OXIDASE"/>
    <property type="match status" value="1"/>
</dbReference>
<feature type="signal peptide" evidence="7">
    <location>
        <begin position="1"/>
        <end position="21"/>
    </location>
</feature>
<evidence type="ECO:0000259" key="8">
    <source>
        <dbReference type="Pfam" id="PF01266"/>
    </source>
</evidence>
<evidence type="ECO:0000256" key="6">
    <source>
        <dbReference type="ARBA" id="ARBA00023002"/>
    </source>
</evidence>
<comment type="subcellular location">
    <subcellularLocation>
        <location evidence="2">Peroxisome matrix</location>
    </subcellularLocation>
</comment>
<reference evidence="9 10" key="1">
    <citation type="journal article" date="2018" name="Gigascience">
        <title>Genomes of trombidid mites reveal novel predicted allergens and laterally-transferred genes associated with secondary metabolism.</title>
        <authorList>
            <person name="Dong X."/>
            <person name="Chaisiri K."/>
            <person name="Xia D."/>
            <person name="Armstrong S.D."/>
            <person name="Fang Y."/>
            <person name="Donnelly M.J."/>
            <person name="Kadowaki T."/>
            <person name="McGarry J.W."/>
            <person name="Darby A.C."/>
            <person name="Makepeace B.L."/>
        </authorList>
    </citation>
    <scope>NUCLEOTIDE SEQUENCE [LARGE SCALE GENOMIC DNA]</scope>
    <source>
        <strain evidence="9">UoL-UT</strain>
    </source>
</reference>
<dbReference type="GO" id="GO:0005782">
    <property type="term" value="C:peroxisomal matrix"/>
    <property type="evidence" value="ECO:0007669"/>
    <property type="project" value="UniProtKB-SubCell"/>
</dbReference>
<feature type="chain" id="PRO_5019219605" evidence="7">
    <location>
        <begin position="22"/>
        <end position="187"/>
    </location>
</feature>
<feature type="non-terminal residue" evidence="9">
    <location>
        <position position="187"/>
    </location>
</feature>
<evidence type="ECO:0000256" key="4">
    <source>
        <dbReference type="ARBA" id="ARBA00022630"/>
    </source>
</evidence>
<evidence type="ECO:0000256" key="1">
    <source>
        <dbReference type="ARBA" id="ARBA00001974"/>
    </source>
</evidence>
<dbReference type="PANTHER" id="PTHR11530:SF11">
    <property type="entry name" value="D-ASPARTATE OXIDASE"/>
    <property type="match status" value="1"/>
</dbReference>
<dbReference type="OrthoDB" id="2015447at2759"/>
<dbReference type="GO" id="GO:0071949">
    <property type="term" value="F:FAD binding"/>
    <property type="evidence" value="ECO:0007669"/>
    <property type="project" value="InterPro"/>
</dbReference>
<comment type="similarity">
    <text evidence="3">Belongs to the DAMOX/DASOX family.</text>
</comment>
<keyword evidence="7" id="KW-0732">Signal</keyword>
<evidence type="ECO:0000313" key="10">
    <source>
        <dbReference type="Proteomes" id="UP000288716"/>
    </source>
</evidence>
<keyword evidence="6" id="KW-0560">Oxidoreductase</keyword>
<protein>
    <submittedName>
        <fullName evidence="9">D-aspartate oxidase-like protein</fullName>
    </submittedName>
</protein>
<sequence length="187" mass="20700">MRGAKANVAVLGAGVIGLSTAVCIQESIPSAKVTIFADKFLEETLSNGAGGLFRPGLECGTDIDSIKKYYSNTYEYFLKLNASAENTGVQSVSGYHLSSIGDSECRNEFLMELLPDMRQTSISELNVLFPDKFKFGYFYTTIITDPRYYLPWLQNKFISSGGTVERKHIEDLSSSLFLHDFDAVVNC</sequence>
<evidence type="ECO:0000256" key="7">
    <source>
        <dbReference type="SAM" id="SignalP"/>
    </source>
</evidence>
<dbReference type="Pfam" id="PF01266">
    <property type="entry name" value="DAO"/>
    <property type="match status" value="1"/>
</dbReference>
<dbReference type="STRING" id="299467.A0A443SE81"/>
<dbReference type="InterPro" id="IPR006076">
    <property type="entry name" value="FAD-dep_OxRdtase"/>
</dbReference>
<accession>A0A443SE81</accession>
<gene>
    <name evidence="9" type="ORF">B4U80_08818</name>
</gene>
<dbReference type="Proteomes" id="UP000288716">
    <property type="component" value="Unassembled WGS sequence"/>
</dbReference>
<keyword evidence="5" id="KW-0274">FAD</keyword>
<evidence type="ECO:0000256" key="5">
    <source>
        <dbReference type="ARBA" id="ARBA00022827"/>
    </source>
</evidence>
<keyword evidence="10" id="KW-1185">Reference proteome</keyword>
<name>A0A443SE81_9ACAR</name>
<proteinExistence type="inferred from homology"/>
<evidence type="ECO:0000313" key="9">
    <source>
        <dbReference type="EMBL" id="RWS25811.1"/>
    </source>
</evidence>